<keyword evidence="2" id="KW-1185">Reference proteome</keyword>
<dbReference type="RefSeq" id="WP_154332669.1">
    <property type="nucleotide sequence ID" value="NZ_VTFY01000002.1"/>
</dbReference>
<evidence type="ECO:0000313" key="1">
    <source>
        <dbReference type="EMBL" id="MRX81799.1"/>
    </source>
</evidence>
<evidence type="ECO:0000313" key="2">
    <source>
        <dbReference type="Proteomes" id="UP000438093"/>
    </source>
</evidence>
<gene>
    <name evidence="1" type="ORF">GJG86_04750</name>
</gene>
<accession>A0A6N7RKL3</accession>
<reference evidence="2" key="1">
    <citation type="submission" date="2019-08" db="EMBL/GenBank/DDBJ databases">
        <title>Arthrobacter sp. nov., isolated from plateau pika and Tibetan wild ass.</title>
        <authorList>
            <person name="Ge Y."/>
        </authorList>
    </citation>
    <scope>NUCLEOTIDE SEQUENCE [LARGE SCALE GENOMIC DNA]</scope>
    <source>
        <strain evidence="2">HF-4214</strain>
    </source>
</reference>
<dbReference type="Proteomes" id="UP000438093">
    <property type="component" value="Unassembled WGS sequence"/>
</dbReference>
<proteinExistence type="predicted"/>
<dbReference type="AlphaFoldDB" id="A0A6N7RKL3"/>
<sequence length="48" mass="5354">MKQQAASSRAGDGTGFAREKARVRSTIFSFPLLTNQLGALFQILEKRR</sequence>
<protein>
    <submittedName>
        <fullName evidence="1">Uncharacterized protein</fullName>
    </submittedName>
</protein>
<dbReference type="EMBL" id="VTFY01000002">
    <property type="protein sequence ID" value="MRX81799.1"/>
    <property type="molecule type" value="Genomic_DNA"/>
</dbReference>
<name>A0A6N7RKL3_9ACTN</name>
<comment type="caution">
    <text evidence="1">The sequence shown here is derived from an EMBL/GenBank/DDBJ whole genome shotgun (WGS) entry which is preliminary data.</text>
</comment>
<organism evidence="1 2">
    <name type="scientific">Eggerthella guodeyinii</name>
    <dbReference type="NCBI Taxonomy" id="2690837"/>
    <lineage>
        <taxon>Bacteria</taxon>
        <taxon>Bacillati</taxon>
        <taxon>Actinomycetota</taxon>
        <taxon>Coriobacteriia</taxon>
        <taxon>Eggerthellales</taxon>
        <taxon>Eggerthellaceae</taxon>
        <taxon>Eggerthella</taxon>
    </lineage>
</organism>